<dbReference type="RefSeq" id="WP_310272469.1">
    <property type="nucleotide sequence ID" value="NZ_JAVDXU010000005.1"/>
</dbReference>
<evidence type="ECO:0000313" key="2">
    <source>
        <dbReference type="Proteomes" id="UP001180453"/>
    </source>
</evidence>
<gene>
    <name evidence="1" type="ORF">J2X20_005456</name>
</gene>
<protein>
    <recommendedName>
        <fullName evidence="3">DUF721 domain-containing protein</fullName>
    </recommendedName>
</protein>
<organism evidence="1 2">
    <name type="scientific">Roseateles saccharophilus</name>
    <name type="common">Pseudomonas saccharophila</name>
    <dbReference type="NCBI Taxonomy" id="304"/>
    <lineage>
        <taxon>Bacteria</taxon>
        <taxon>Pseudomonadati</taxon>
        <taxon>Pseudomonadota</taxon>
        <taxon>Betaproteobacteria</taxon>
        <taxon>Burkholderiales</taxon>
        <taxon>Sphaerotilaceae</taxon>
        <taxon>Roseateles</taxon>
    </lineage>
</organism>
<evidence type="ECO:0008006" key="3">
    <source>
        <dbReference type="Google" id="ProtNLM"/>
    </source>
</evidence>
<name>A0ABU1YVM7_ROSSA</name>
<comment type="caution">
    <text evidence="1">The sequence shown here is derived from an EMBL/GenBank/DDBJ whole genome shotgun (WGS) entry which is preliminary data.</text>
</comment>
<reference evidence="1 2" key="1">
    <citation type="submission" date="2023-07" db="EMBL/GenBank/DDBJ databases">
        <title>Sorghum-associated microbial communities from plants grown in Nebraska, USA.</title>
        <authorList>
            <person name="Schachtman D."/>
        </authorList>
    </citation>
    <scope>NUCLEOTIDE SEQUENCE [LARGE SCALE GENOMIC DNA]</scope>
    <source>
        <strain evidence="1 2">BE314</strain>
    </source>
</reference>
<accession>A0ABU1YVM7</accession>
<evidence type="ECO:0000313" key="1">
    <source>
        <dbReference type="EMBL" id="MDR7272773.1"/>
    </source>
</evidence>
<dbReference type="EMBL" id="JAVDXU010000005">
    <property type="protein sequence ID" value="MDR7272773.1"/>
    <property type="molecule type" value="Genomic_DNA"/>
</dbReference>
<proteinExistence type="predicted"/>
<sequence>MATPPRYLAPKSVRASIPSPTPVADALRAHAGLAQLNARLEASRRRLRIIAPALPGTLLASLQPGPLDEDGWSLLAANAAVAAKLRHLLPRLEALLAQAGLPGQIRIKLLQK</sequence>
<dbReference type="Proteomes" id="UP001180453">
    <property type="component" value="Unassembled WGS sequence"/>
</dbReference>
<keyword evidence="2" id="KW-1185">Reference proteome</keyword>